<dbReference type="Gene3D" id="1.10.443.10">
    <property type="entry name" value="Intergrase catalytic core"/>
    <property type="match status" value="1"/>
</dbReference>
<dbReference type="Pfam" id="PF00589">
    <property type="entry name" value="Phage_integrase"/>
    <property type="match status" value="1"/>
</dbReference>
<comment type="similarity">
    <text evidence="1">Belongs to the 'phage' integrase family.</text>
</comment>
<name>A0ABW5YKQ9_9FLAO</name>
<dbReference type="InterPro" id="IPR011010">
    <property type="entry name" value="DNA_brk_join_enz"/>
</dbReference>
<sequence>MMTKVKLREKQLKSDKISLYLDYYPPIVSPDTGKSTRREFLNLHIYKTPKTPDERKFNKETLSVANLIRSKREVQIRNKEFGFKDNVSLNVDFIKFYQEIVDGYYNNGSKSNYGSWNSSLNHFKNFCSEGFYTGQLNSLFVTRYRNYLLNVETLRNIDKSKTISRNTASTYFKQFIAVLKQAYKRNLIEENLAEDAEFIKEEETHREYLSETELKLLWKTPIKNEKVKHMALFSALTGLRFVDVNNLDWKNVYEDKHQGYYIQLREQKTKSIQNHPISKTAYEILKKQNTTTGIVFGDIKYSQISSPLKEWLKAAGINKKISFHNFRHSYATLQLAKGTDIYTVSKLLGHKNVSTTQIYAKVLDKNKIEAANRLNLDLDGIS</sequence>
<evidence type="ECO:0000259" key="4">
    <source>
        <dbReference type="PROSITE" id="PS51898"/>
    </source>
</evidence>
<keyword evidence="2" id="KW-0238">DNA-binding</keyword>
<dbReference type="InterPro" id="IPR035386">
    <property type="entry name" value="Arm-DNA-bind_5"/>
</dbReference>
<dbReference type="Gene3D" id="1.10.150.130">
    <property type="match status" value="1"/>
</dbReference>
<comment type="caution">
    <text evidence="5">The sequence shown here is derived from an EMBL/GenBank/DDBJ whole genome shotgun (WGS) entry which is preliminary data.</text>
</comment>
<evidence type="ECO:0000313" key="6">
    <source>
        <dbReference type="Proteomes" id="UP001597534"/>
    </source>
</evidence>
<dbReference type="Pfam" id="PF13102">
    <property type="entry name" value="Phage_int_SAM_5"/>
    <property type="match status" value="1"/>
</dbReference>
<dbReference type="PROSITE" id="PS51898">
    <property type="entry name" value="TYR_RECOMBINASE"/>
    <property type="match status" value="1"/>
</dbReference>
<reference evidence="6" key="1">
    <citation type="journal article" date="2019" name="Int. J. Syst. Evol. Microbiol.">
        <title>The Global Catalogue of Microorganisms (GCM) 10K type strain sequencing project: providing services to taxonomists for standard genome sequencing and annotation.</title>
        <authorList>
            <consortium name="The Broad Institute Genomics Platform"/>
            <consortium name="The Broad Institute Genome Sequencing Center for Infectious Disease"/>
            <person name="Wu L."/>
            <person name="Ma J."/>
        </authorList>
    </citation>
    <scope>NUCLEOTIDE SEQUENCE [LARGE SCALE GENOMIC DNA]</scope>
    <source>
        <strain evidence="6">KCTC 22671</strain>
    </source>
</reference>
<dbReference type="PANTHER" id="PTHR30349:SF64">
    <property type="entry name" value="PROPHAGE INTEGRASE INTD-RELATED"/>
    <property type="match status" value="1"/>
</dbReference>
<dbReference type="EMBL" id="JBHUPC010000012">
    <property type="protein sequence ID" value="MFD2891178.1"/>
    <property type="molecule type" value="Genomic_DNA"/>
</dbReference>
<dbReference type="InterPro" id="IPR010998">
    <property type="entry name" value="Integrase_recombinase_N"/>
</dbReference>
<evidence type="ECO:0000256" key="2">
    <source>
        <dbReference type="ARBA" id="ARBA00023125"/>
    </source>
</evidence>
<dbReference type="RefSeq" id="WP_379810729.1">
    <property type="nucleotide sequence ID" value="NZ_JBHUPC010000012.1"/>
</dbReference>
<organism evidence="5 6">
    <name type="scientific">Flavobacterium chuncheonense</name>
    <dbReference type="NCBI Taxonomy" id="2026653"/>
    <lineage>
        <taxon>Bacteria</taxon>
        <taxon>Pseudomonadati</taxon>
        <taxon>Bacteroidota</taxon>
        <taxon>Flavobacteriia</taxon>
        <taxon>Flavobacteriales</taxon>
        <taxon>Flavobacteriaceae</taxon>
        <taxon>Flavobacterium</taxon>
    </lineage>
</organism>
<dbReference type="Pfam" id="PF17293">
    <property type="entry name" value="Arm-DNA-bind_5"/>
    <property type="match status" value="1"/>
</dbReference>
<evidence type="ECO:0000256" key="1">
    <source>
        <dbReference type="ARBA" id="ARBA00008857"/>
    </source>
</evidence>
<dbReference type="Proteomes" id="UP001597534">
    <property type="component" value="Unassembled WGS sequence"/>
</dbReference>
<accession>A0ABW5YKQ9</accession>
<proteinExistence type="inferred from homology"/>
<keyword evidence="3" id="KW-0233">DNA recombination</keyword>
<dbReference type="InterPro" id="IPR050090">
    <property type="entry name" value="Tyrosine_recombinase_XerCD"/>
</dbReference>
<evidence type="ECO:0000313" key="5">
    <source>
        <dbReference type="EMBL" id="MFD2891178.1"/>
    </source>
</evidence>
<keyword evidence="6" id="KW-1185">Reference proteome</keyword>
<dbReference type="PANTHER" id="PTHR30349">
    <property type="entry name" value="PHAGE INTEGRASE-RELATED"/>
    <property type="match status" value="1"/>
</dbReference>
<dbReference type="InterPro" id="IPR025269">
    <property type="entry name" value="SAM-like_dom"/>
</dbReference>
<dbReference type="InterPro" id="IPR002104">
    <property type="entry name" value="Integrase_catalytic"/>
</dbReference>
<evidence type="ECO:0000256" key="3">
    <source>
        <dbReference type="ARBA" id="ARBA00023172"/>
    </source>
</evidence>
<feature type="domain" description="Tyr recombinase" evidence="4">
    <location>
        <begin position="204"/>
        <end position="372"/>
    </location>
</feature>
<dbReference type="InterPro" id="IPR013762">
    <property type="entry name" value="Integrase-like_cat_sf"/>
</dbReference>
<dbReference type="SUPFAM" id="SSF56349">
    <property type="entry name" value="DNA breaking-rejoining enzymes"/>
    <property type="match status" value="1"/>
</dbReference>
<protein>
    <submittedName>
        <fullName evidence="5">Tyrosine-type recombinase/integrase</fullName>
    </submittedName>
</protein>
<gene>
    <name evidence="5" type="ORF">ACFS5J_04030</name>
</gene>
<dbReference type="CDD" id="cd01185">
    <property type="entry name" value="INTN1_C_like"/>
    <property type="match status" value="1"/>
</dbReference>